<protein>
    <submittedName>
        <fullName evidence="1">Uncharacterized protein</fullName>
    </submittedName>
</protein>
<sequence length="64" mass="7628">MLVLNEQHREECWQRFLAAARDGRRQYYGKAQALVEKVRQEHGEQAARIARKELNAYIRSDKKL</sequence>
<dbReference type="Proteomes" id="UP001055013">
    <property type="component" value="Unassembled WGS sequence"/>
</dbReference>
<name>A0ACB5R5U8_9BURK</name>
<dbReference type="EMBL" id="BPUR01000041">
    <property type="protein sequence ID" value="GJH22448.1"/>
    <property type="molecule type" value="Genomic_DNA"/>
</dbReference>
<accession>A0ACB5R5U8</accession>
<evidence type="ECO:0000313" key="1">
    <source>
        <dbReference type="EMBL" id="GJH22448.1"/>
    </source>
</evidence>
<organism evidence="1 2">
    <name type="scientific">Caballeronia novacaledonica</name>
    <dbReference type="NCBI Taxonomy" id="1544861"/>
    <lineage>
        <taxon>Bacteria</taxon>
        <taxon>Pseudomonadati</taxon>
        <taxon>Pseudomonadota</taxon>
        <taxon>Betaproteobacteria</taxon>
        <taxon>Burkholderiales</taxon>
        <taxon>Burkholderiaceae</taxon>
        <taxon>Caballeronia</taxon>
    </lineage>
</organism>
<gene>
    <name evidence="1" type="ORF">CBA19CS22_37920</name>
</gene>
<proteinExistence type="predicted"/>
<reference evidence="1" key="1">
    <citation type="submission" date="2021-09" db="EMBL/GenBank/DDBJ databases">
        <title>Isolation and characterization of 3-chlorobenzoate degrading bacteria from soils in Shizuoka.</title>
        <authorList>
            <person name="Ifat A."/>
            <person name="Ogawa N."/>
            <person name="Kimbara K."/>
            <person name="Moriuchi R."/>
            <person name="Dohra H."/>
            <person name="Shintani M."/>
        </authorList>
    </citation>
    <scope>NUCLEOTIDE SEQUENCE</scope>
    <source>
        <strain evidence="1">19CS2-2</strain>
    </source>
</reference>
<comment type="caution">
    <text evidence="1">The sequence shown here is derived from an EMBL/GenBank/DDBJ whole genome shotgun (WGS) entry which is preliminary data.</text>
</comment>
<keyword evidence="2" id="KW-1185">Reference proteome</keyword>
<evidence type="ECO:0000313" key="2">
    <source>
        <dbReference type="Proteomes" id="UP001055013"/>
    </source>
</evidence>